<dbReference type="AlphaFoldDB" id="A0A1W1YJD4"/>
<gene>
    <name evidence="2" type="ORF">SAMN02746065_10191</name>
</gene>
<protein>
    <submittedName>
        <fullName evidence="2">Uncharacterized protein</fullName>
    </submittedName>
</protein>
<feature type="transmembrane region" description="Helical" evidence="1">
    <location>
        <begin position="7"/>
        <end position="28"/>
    </location>
</feature>
<evidence type="ECO:0000313" key="3">
    <source>
        <dbReference type="Proteomes" id="UP000192418"/>
    </source>
</evidence>
<feature type="transmembrane region" description="Helical" evidence="1">
    <location>
        <begin position="34"/>
        <end position="50"/>
    </location>
</feature>
<keyword evidence="1" id="KW-1133">Transmembrane helix</keyword>
<accession>A0A1W1YJD4</accession>
<reference evidence="2 3" key="1">
    <citation type="submission" date="2017-04" db="EMBL/GenBank/DDBJ databases">
        <authorList>
            <person name="Afonso C.L."/>
            <person name="Miller P.J."/>
            <person name="Scott M.A."/>
            <person name="Spackman E."/>
            <person name="Goraichik I."/>
            <person name="Dimitrov K.M."/>
            <person name="Suarez D.L."/>
            <person name="Swayne D.E."/>
        </authorList>
    </citation>
    <scope>NUCLEOTIDE SEQUENCE [LARGE SCALE GENOMIC DNA]</scope>
    <source>
        <strain evidence="2 3">DSM 3385</strain>
    </source>
</reference>
<dbReference type="Proteomes" id="UP000192418">
    <property type="component" value="Unassembled WGS sequence"/>
</dbReference>
<keyword evidence="1" id="KW-0472">Membrane</keyword>
<evidence type="ECO:0000313" key="2">
    <source>
        <dbReference type="EMBL" id="SMC36253.1"/>
    </source>
</evidence>
<name>A0A1W1YJD4_9BACT</name>
<keyword evidence="3" id="KW-1185">Reference proteome</keyword>
<dbReference type="EMBL" id="FWXY01000001">
    <property type="protein sequence ID" value="SMC36253.1"/>
    <property type="molecule type" value="Genomic_DNA"/>
</dbReference>
<organism evidence="2 3">
    <name type="scientific">Desulfocicer vacuolatum DSM 3385</name>
    <dbReference type="NCBI Taxonomy" id="1121400"/>
    <lineage>
        <taxon>Bacteria</taxon>
        <taxon>Pseudomonadati</taxon>
        <taxon>Thermodesulfobacteriota</taxon>
        <taxon>Desulfobacteria</taxon>
        <taxon>Desulfobacterales</taxon>
        <taxon>Desulfobacteraceae</taxon>
        <taxon>Desulfocicer</taxon>
    </lineage>
</organism>
<sequence>MDISRKLGIMIFSAVPAIIGGGIVYHFFGSFVQVIIYECVLLLAAVGCTGRK</sequence>
<proteinExistence type="predicted"/>
<evidence type="ECO:0000256" key="1">
    <source>
        <dbReference type="SAM" id="Phobius"/>
    </source>
</evidence>
<keyword evidence="1" id="KW-0812">Transmembrane</keyword>